<comment type="caution">
    <text evidence="2">The sequence shown here is derived from an EMBL/GenBank/DDBJ whole genome shotgun (WGS) entry which is preliminary data.</text>
</comment>
<dbReference type="InterPro" id="IPR050535">
    <property type="entry name" value="DNA_Repair-Maintenance_Comp"/>
</dbReference>
<feature type="domain" description="Nuclease SbcCD subunit D C-terminal" evidence="1">
    <location>
        <begin position="47"/>
        <end position="132"/>
    </location>
</feature>
<dbReference type="Pfam" id="PF12320">
    <property type="entry name" value="SbcD_C"/>
    <property type="match status" value="1"/>
</dbReference>
<dbReference type="EMBL" id="SZOH01002522">
    <property type="protein sequence ID" value="TKI94478.1"/>
    <property type="molecule type" value="Genomic_DNA"/>
</dbReference>
<dbReference type="AlphaFoldDB" id="A0A9X9A3X8"/>
<gene>
    <name evidence="2" type="ORF">FC695_28620</name>
</gene>
<dbReference type="SUPFAM" id="SSF56300">
    <property type="entry name" value="Metallo-dependent phosphatases"/>
    <property type="match status" value="1"/>
</dbReference>
<keyword evidence="2" id="KW-0269">Exonuclease</keyword>
<reference evidence="2 3" key="1">
    <citation type="journal article" date="2019" name="Environ. Microbiol.">
        <title>An active ?-lactamase is a part of an orchestrated cell wall stress resistance network of Bacillus subtilis and related rhizosphere species.</title>
        <authorList>
            <person name="Bucher T."/>
            <person name="Keren-Paz A."/>
            <person name="Hausser J."/>
            <person name="Olender T."/>
            <person name="Cytryn E."/>
            <person name="Kolodkin-Gal I."/>
        </authorList>
    </citation>
    <scope>NUCLEOTIDE SEQUENCE [LARGE SCALE GENOMIC DNA]</scope>
    <source>
        <strain evidence="2 3">I32</strain>
    </source>
</reference>
<name>A0A9X9A3X8_BACCE</name>
<dbReference type="InterPro" id="IPR029052">
    <property type="entry name" value="Metallo-depent_PP-like"/>
</dbReference>
<organism evidence="2 3">
    <name type="scientific">Bacillus cereus</name>
    <dbReference type="NCBI Taxonomy" id="1396"/>
    <lineage>
        <taxon>Bacteria</taxon>
        <taxon>Bacillati</taxon>
        <taxon>Bacillota</taxon>
        <taxon>Bacilli</taxon>
        <taxon>Bacillales</taxon>
        <taxon>Bacillaceae</taxon>
        <taxon>Bacillus</taxon>
        <taxon>Bacillus cereus group</taxon>
    </lineage>
</organism>
<dbReference type="PANTHER" id="PTHR30337:SF0">
    <property type="entry name" value="NUCLEASE SBCCD SUBUNIT D"/>
    <property type="match status" value="1"/>
</dbReference>
<dbReference type="Gene3D" id="3.60.21.10">
    <property type="match status" value="1"/>
</dbReference>
<evidence type="ECO:0000259" key="1">
    <source>
        <dbReference type="Pfam" id="PF12320"/>
    </source>
</evidence>
<proteinExistence type="predicted"/>
<dbReference type="InterPro" id="IPR026843">
    <property type="entry name" value="SbcD_C"/>
</dbReference>
<dbReference type="Proteomes" id="UP000308444">
    <property type="component" value="Unassembled WGS sequence"/>
</dbReference>
<accession>A0A9X9A3X8</accession>
<dbReference type="GO" id="GO:0004527">
    <property type="term" value="F:exonuclease activity"/>
    <property type="evidence" value="ECO:0007669"/>
    <property type="project" value="UniProtKB-KW"/>
</dbReference>
<evidence type="ECO:0000313" key="2">
    <source>
        <dbReference type="EMBL" id="TKI94478.1"/>
    </source>
</evidence>
<keyword evidence="2" id="KW-0378">Hydrolase</keyword>
<sequence>VRNETIRYSGSPLAYSISEEKHKKGYYIVELNETGEVAIEKRLLSPRRKMRTVEAKIDELLQHPVSEDYVFVKLLDENPVLQPMEKIRSVYPNAMHVERAMQRRELTDTNEVTVSRHKTDDLSLLKAFYKEMKGLDLSEEKERLFIDVLQTVQEREGERG</sequence>
<dbReference type="RefSeq" id="WP_170968636.1">
    <property type="nucleotide sequence ID" value="NZ_SZNV01000239.1"/>
</dbReference>
<evidence type="ECO:0000313" key="3">
    <source>
        <dbReference type="Proteomes" id="UP000308444"/>
    </source>
</evidence>
<keyword evidence="2" id="KW-0540">Nuclease</keyword>
<dbReference type="PANTHER" id="PTHR30337">
    <property type="entry name" value="COMPONENT OF ATP-DEPENDENT DSDNA EXONUCLEASE"/>
    <property type="match status" value="1"/>
</dbReference>
<protein>
    <submittedName>
        <fullName evidence="2">Exonuclease SbcCD subunit D</fullName>
    </submittedName>
</protein>
<feature type="non-terminal residue" evidence="2">
    <location>
        <position position="1"/>
    </location>
</feature>